<comment type="subcellular location">
    <subcellularLocation>
        <location evidence="1">Nucleus</location>
    </subcellularLocation>
</comment>
<evidence type="ECO:0000313" key="13">
    <source>
        <dbReference type="EMBL" id="RDW23856.1"/>
    </source>
</evidence>
<dbReference type="GO" id="GO:0005634">
    <property type="term" value="C:nucleus"/>
    <property type="evidence" value="ECO:0007669"/>
    <property type="project" value="UniProtKB-SubCell"/>
</dbReference>
<dbReference type="eggNOG" id="KOG1009">
    <property type="taxonomic scope" value="Eukaryota"/>
</dbReference>
<dbReference type="PANTHER" id="PTHR15271">
    <property type="entry name" value="CHROMATIN ASSEMBLY FACTOR 1 SUBUNIT B"/>
    <property type="match status" value="1"/>
</dbReference>
<feature type="domain" description="CAF1B/HIR1 beta-propeller" evidence="11">
    <location>
        <begin position="327"/>
        <end position="516"/>
    </location>
</feature>
<keyword evidence="4" id="KW-0677">Repeat</keyword>
<accession>A0A1H6PQF9</accession>
<evidence type="ECO:0000256" key="3">
    <source>
        <dbReference type="ARBA" id="ARBA00022574"/>
    </source>
</evidence>
<keyword evidence="6" id="KW-0156">Chromatin regulator</keyword>
<dbReference type="Proteomes" id="UP000182444">
    <property type="component" value="Chromosome 1B"/>
</dbReference>
<keyword evidence="8" id="KW-0539">Nucleus</keyword>
<keyword evidence="5" id="KW-0227">DNA damage</keyword>
<dbReference type="EMBL" id="KZ859062">
    <property type="protein sequence ID" value="RDW23856.1"/>
    <property type="molecule type" value="Genomic_DNA"/>
</dbReference>
<evidence type="ECO:0000256" key="5">
    <source>
        <dbReference type="ARBA" id="ARBA00022763"/>
    </source>
</evidence>
<reference evidence="12" key="1">
    <citation type="journal article" date="2016" name="PLoS ONE">
        <title>Sequence Assembly of Yarrowia lipolytica Strain W29/CLIB89 Shows Transposable Element Diversity.</title>
        <authorList>
            <person name="Magnan C."/>
            <person name="Yu J."/>
            <person name="Chang I."/>
            <person name="Jahn E."/>
            <person name="Kanomata Y."/>
            <person name="Wu J."/>
            <person name="Zeller M."/>
            <person name="Oakes M."/>
            <person name="Baldi P."/>
            <person name="Sandmeyer S."/>
        </authorList>
    </citation>
    <scope>NUCLEOTIDE SEQUENCE [LARGE SCALE GENOMIC DNA]</scope>
    <source>
        <strain evidence="12">CLIB89</strain>
    </source>
</reference>
<feature type="repeat" description="WD" evidence="9">
    <location>
        <begin position="69"/>
        <end position="102"/>
    </location>
</feature>
<keyword evidence="7" id="KW-0234">DNA repair</keyword>
<dbReference type="PROSITE" id="PS50294">
    <property type="entry name" value="WD_REPEATS_REGION"/>
    <property type="match status" value="1"/>
</dbReference>
<feature type="region of interest" description="Disordered" evidence="10">
    <location>
        <begin position="422"/>
        <end position="441"/>
    </location>
</feature>
<evidence type="ECO:0000256" key="6">
    <source>
        <dbReference type="ARBA" id="ARBA00022853"/>
    </source>
</evidence>
<evidence type="ECO:0000256" key="10">
    <source>
        <dbReference type="SAM" id="MobiDB-lite"/>
    </source>
</evidence>
<evidence type="ECO:0000256" key="8">
    <source>
        <dbReference type="ARBA" id="ARBA00023242"/>
    </source>
</evidence>
<keyword evidence="3 9" id="KW-0853">WD repeat</keyword>
<evidence type="ECO:0000256" key="4">
    <source>
        <dbReference type="ARBA" id="ARBA00022737"/>
    </source>
</evidence>
<dbReference type="InterPro" id="IPR001680">
    <property type="entry name" value="WD40_rpt"/>
</dbReference>
<dbReference type="VEuPathDB" id="FungiDB:YALI1_B19747g"/>
<dbReference type="InterPro" id="IPR015943">
    <property type="entry name" value="WD40/YVTN_repeat-like_dom_sf"/>
</dbReference>
<feature type="compositionally biased region" description="Low complexity" evidence="10">
    <location>
        <begin position="250"/>
        <end position="270"/>
    </location>
</feature>
<dbReference type="GeneID" id="2907342"/>
<dbReference type="Pfam" id="PF24105">
    <property type="entry name" value="Beta-prop_CAF1B_HIR1"/>
    <property type="match status" value="2"/>
</dbReference>
<organism evidence="12">
    <name type="scientific">Yarrowia lipolytica</name>
    <name type="common">Candida lipolytica</name>
    <dbReference type="NCBI Taxonomy" id="4952"/>
    <lineage>
        <taxon>Eukaryota</taxon>
        <taxon>Fungi</taxon>
        <taxon>Dikarya</taxon>
        <taxon>Ascomycota</taxon>
        <taxon>Saccharomycotina</taxon>
        <taxon>Dipodascomycetes</taxon>
        <taxon>Dipodascales</taxon>
        <taxon>Dipodascales incertae sedis</taxon>
        <taxon>Yarrowia</taxon>
    </lineage>
</organism>
<dbReference type="SUPFAM" id="SSF50978">
    <property type="entry name" value="WD40 repeat-like"/>
    <property type="match status" value="1"/>
</dbReference>
<sequence length="696" mass="75328">MKAKPLTIHWHTDSEPIYSLDLQKGKYHGGSRLATAGGDGNVRIWRVSKPETSDTDTIDNLSVEYLATLTKHEGAVNVVRFDPTGQLLASAGDDKTLVIWSLVTRNGEIVPPKKEFGRDDVDEESWKPRTPFVMHKLDAKRPPPEVYDIAWSPDSQFILVGCMDNIGRIFSVATGQCVREVAEHSHYVQGVAWDPLNEYLATQSSDRSVHIYALKNREGTYLLDAAEQEKNRLELHQKSNKAELPVKNAPSTPVMSSSQLSSTSGSLTPSSHHHHDIDVGTPSTPVGNMNPPSSTQTHSRKSSFSGSNRSESPLPSSFIPLPAVKPAESPKVRNSALYQNESFPSFFRRLSFSPDGSLLFTPSGVFKYENTNADTNTVYIYSRAGLNKPPVAYLPGLHKPSLAVKCCPLLFKLRGTPVDTANITKDNTPAGAPKNDETGEKMSSPAFALPYRVIYAVATQDSVVIYDTEQHHPLGIATSLHFAPLTDLSWSDDGRNLFVSSVDGFCSALTFSKEDLGELYTGEVPATSTVTGAAPTATPMKTPPTSSNETLSDNRPKFSQLPTVPSFTPTSNSSSVFRSMSASSSPASGSSQMNIMTPTHRPLQTVNVPGLSSAELDSISRGAYGTANLSRHERASSTSSTDTQRSDFIAQPQPKKKRRIAPTLVPESTGSSSPASSTSAPATVDSVLNNEPHDKK</sequence>
<feature type="compositionally biased region" description="Polar residues" evidence="10">
    <location>
        <begin position="281"/>
        <end position="297"/>
    </location>
</feature>
<feature type="compositionally biased region" description="Low complexity" evidence="10">
    <location>
        <begin position="302"/>
        <end position="312"/>
    </location>
</feature>
<gene>
    <name evidence="13" type="ORF">B0I71DRAFT_135300</name>
    <name evidence="12" type="ORF">YALI1_B19747g</name>
</gene>
<dbReference type="InterPro" id="IPR055410">
    <property type="entry name" value="Beta-prop_CAF1B_HIR1"/>
</dbReference>
<feature type="region of interest" description="Disordered" evidence="10">
    <location>
        <begin position="626"/>
        <end position="696"/>
    </location>
</feature>
<feature type="compositionally biased region" description="Low complexity" evidence="10">
    <location>
        <begin position="571"/>
        <end position="591"/>
    </location>
</feature>
<dbReference type="OrthoDB" id="71227at2759"/>
<evidence type="ECO:0000259" key="11">
    <source>
        <dbReference type="Pfam" id="PF24105"/>
    </source>
</evidence>
<dbReference type="KEGG" id="yli:2907342"/>
<reference evidence="13 14" key="2">
    <citation type="submission" date="2018-07" db="EMBL/GenBank/DDBJ databases">
        <title>Draft Genome Assemblies for Five Robust Yarrowia lipolytica Strains Exhibiting High Lipid Production and Pentose Sugar Utilization and Sugar Alcohol Secretion from Undetoxified Lignocellulosic Biomass Hydrolysates.</title>
        <authorList>
            <consortium name="DOE Joint Genome Institute"/>
            <person name="Walker C."/>
            <person name="Ryu S."/>
            <person name="Na H."/>
            <person name="Zane M."/>
            <person name="LaButti K."/>
            <person name="Lipzen A."/>
            <person name="Haridas S."/>
            <person name="Barry K."/>
            <person name="Grigoriev I.V."/>
            <person name="Quarterman J."/>
            <person name="Slininger P."/>
            <person name="Dien B."/>
            <person name="Trinh C.T."/>
        </authorList>
    </citation>
    <scope>NUCLEOTIDE SEQUENCE [LARGE SCALE GENOMIC DNA]</scope>
    <source>
        <strain evidence="13 14">YB392</strain>
    </source>
</reference>
<dbReference type="GO" id="GO:0006335">
    <property type="term" value="P:DNA replication-dependent chromatin assembly"/>
    <property type="evidence" value="ECO:0007669"/>
    <property type="project" value="InterPro"/>
</dbReference>
<feature type="domain" description="CAF1B/HIR1 beta-propeller" evidence="11">
    <location>
        <begin position="1"/>
        <end position="223"/>
    </location>
</feature>
<proteinExistence type="inferred from homology"/>
<dbReference type="VEuPathDB" id="FungiDB:YALI0_B15015g"/>
<evidence type="ECO:0000256" key="2">
    <source>
        <dbReference type="ARBA" id="ARBA00007306"/>
    </source>
</evidence>
<dbReference type="SMART" id="SM00320">
    <property type="entry name" value="WD40"/>
    <property type="match status" value="5"/>
</dbReference>
<dbReference type="GO" id="GO:0006334">
    <property type="term" value="P:nucleosome assembly"/>
    <property type="evidence" value="ECO:0007669"/>
    <property type="project" value="TreeGrafter"/>
</dbReference>
<dbReference type="InterPro" id="IPR045145">
    <property type="entry name" value="PTHR15271"/>
</dbReference>
<dbReference type="InterPro" id="IPR036322">
    <property type="entry name" value="WD40_repeat_dom_sf"/>
</dbReference>
<name>A0A1H6PQF9_YARLL</name>
<comment type="similarity">
    <text evidence="2">Belongs to the WD repeat HIR1 family.</text>
</comment>
<dbReference type="Gene3D" id="2.130.10.10">
    <property type="entry name" value="YVTN repeat-like/Quinoprotein amine dehydrogenase"/>
    <property type="match status" value="2"/>
</dbReference>
<evidence type="ECO:0000256" key="9">
    <source>
        <dbReference type="PROSITE-ProRule" id="PRU00221"/>
    </source>
</evidence>
<evidence type="ECO:0000256" key="1">
    <source>
        <dbReference type="ARBA" id="ARBA00004123"/>
    </source>
</evidence>
<dbReference type="PROSITE" id="PS50082">
    <property type="entry name" value="WD_REPEATS_2"/>
    <property type="match status" value="3"/>
</dbReference>
<feature type="compositionally biased region" description="Polar residues" evidence="10">
    <location>
        <begin position="560"/>
        <end position="570"/>
    </location>
</feature>
<dbReference type="GO" id="GO:0033186">
    <property type="term" value="C:CAF-1 complex"/>
    <property type="evidence" value="ECO:0007669"/>
    <property type="project" value="TreeGrafter"/>
</dbReference>
<feature type="compositionally biased region" description="Low complexity" evidence="10">
    <location>
        <begin position="533"/>
        <end position="545"/>
    </location>
</feature>
<evidence type="ECO:0000256" key="7">
    <source>
        <dbReference type="ARBA" id="ARBA00023204"/>
    </source>
</evidence>
<dbReference type="PANTHER" id="PTHR15271:SF4">
    <property type="entry name" value="CHROMATIN ASSEMBLY FACTOR 1 SUBUNIT B"/>
    <property type="match status" value="1"/>
</dbReference>
<feature type="region of interest" description="Disordered" evidence="10">
    <location>
        <begin position="527"/>
        <end position="597"/>
    </location>
</feature>
<feature type="region of interest" description="Disordered" evidence="10">
    <location>
        <begin position="236"/>
        <end position="322"/>
    </location>
</feature>
<dbReference type="RefSeq" id="XP_500910.1">
    <property type="nucleotide sequence ID" value="XM_500910.1"/>
</dbReference>
<feature type="compositionally biased region" description="Low complexity" evidence="10">
    <location>
        <begin position="665"/>
        <end position="687"/>
    </location>
</feature>
<dbReference type="Proteomes" id="UP000256601">
    <property type="component" value="Unassembled WGS sequence"/>
</dbReference>
<dbReference type="GO" id="GO:0006281">
    <property type="term" value="P:DNA repair"/>
    <property type="evidence" value="ECO:0007669"/>
    <property type="project" value="UniProtKB-KW"/>
</dbReference>
<protein>
    <submittedName>
        <fullName evidence="13">WD40-repeat-containing domain protein</fullName>
    </submittedName>
</protein>
<feature type="repeat" description="WD" evidence="9">
    <location>
        <begin position="181"/>
        <end position="222"/>
    </location>
</feature>
<dbReference type="EMBL" id="CP017554">
    <property type="protein sequence ID" value="AOW01722.1"/>
    <property type="molecule type" value="Genomic_DNA"/>
</dbReference>
<feature type="repeat" description="WD" evidence="9">
    <location>
        <begin position="30"/>
        <end position="55"/>
    </location>
</feature>
<evidence type="ECO:0000313" key="14">
    <source>
        <dbReference type="Proteomes" id="UP000256601"/>
    </source>
</evidence>
<evidence type="ECO:0000313" key="12">
    <source>
        <dbReference type="EMBL" id="AOW01722.1"/>
    </source>
</evidence>
<dbReference type="OMA" id="CIVSNLH"/>
<dbReference type="AlphaFoldDB" id="A0A1H6PQF9"/>